<name>A0A5J4U4V0_9EUKA</name>
<evidence type="ECO:0000313" key="1">
    <source>
        <dbReference type="EMBL" id="KAA6365806.1"/>
    </source>
</evidence>
<reference evidence="1 2" key="1">
    <citation type="submission" date="2019-03" db="EMBL/GenBank/DDBJ databases">
        <title>Single cell metagenomics reveals metabolic interactions within the superorganism composed of flagellate Streblomastix strix and complex community of Bacteroidetes bacteria on its surface.</title>
        <authorList>
            <person name="Treitli S.C."/>
            <person name="Kolisko M."/>
            <person name="Husnik F."/>
            <person name="Keeling P."/>
            <person name="Hampl V."/>
        </authorList>
    </citation>
    <scope>NUCLEOTIDE SEQUENCE [LARGE SCALE GENOMIC DNA]</scope>
    <source>
        <strain evidence="1">ST1C</strain>
    </source>
</reference>
<dbReference type="Proteomes" id="UP000324800">
    <property type="component" value="Unassembled WGS sequence"/>
</dbReference>
<dbReference type="EMBL" id="SNRW01020061">
    <property type="protein sequence ID" value="KAA6365806.1"/>
    <property type="molecule type" value="Genomic_DNA"/>
</dbReference>
<gene>
    <name evidence="1" type="ORF">EZS28_038668</name>
</gene>
<organism evidence="1 2">
    <name type="scientific">Streblomastix strix</name>
    <dbReference type="NCBI Taxonomy" id="222440"/>
    <lineage>
        <taxon>Eukaryota</taxon>
        <taxon>Metamonada</taxon>
        <taxon>Preaxostyla</taxon>
        <taxon>Oxymonadida</taxon>
        <taxon>Streblomastigidae</taxon>
        <taxon>Streblomastix</taxon>
    </lineage>
</organism>
<accession>A0A5J4U4V0</accession>
<evidence type="ECO:0000313" key="2">
    <source>
        <dbReference type="Proteomes" id="UP000324800"/>
    </source>
</evidence>
<dbReference type="AlphaFoldDB" id="A0A5J4U4V0"/>
<sequence length="214" mass="24532">MTAFFAYKTREVYNTASKFKGIAFGKITPSLIMSTKHDKAIRRGKSGRGRGNYPQRSLSIEEFSQFKGRAFRVNSLDVVGKHREKMNQTHEAKNIRTQGQKIMQQINKEDYGLQKIRLGTVKGTLQNGTNRQPSRIANTNELDDIHTYILSILPWQSCWRTQCVPYIHIQQPNVQLYCHAVWGLISLQGFLQDSETGDRRNNKQIEIENNGVCA</sequence>
<proteinExistence type="predicted"/>
<comment type="caution">
    <text evidence="1">The sequence shown here is derived from an EMBL/GenBank/DDBJ whole genome shotgun (WGS) entry which is preliminary data.</text>
</comment>
<protein>
    <submittedName>
        <fullName evidence="1">Uncharacterized protein</fullName>
    </submittedName>
</protein>